<protein>
    <submittedName>
        <fullName evidence="2">Membrane protein</fullName>
    </submittedName>
</protein>
<dbReference type="Proteomes" id="UP000680638">
    <property type="component" value="Unassembled WGS sequence"/>
</dbReference>
<dbReference type="Pfam" id="PF04307">
    <property type="entry name" value="YdjM"/>
    <property type="match status" value="1"/>
</dbReference>
<keyword evidence="1" id="KW-1133">Transmembrane helix</keyword>
<feature type="transmembrane region" description="Helical" evidence="1">
    <location>
        <begin position="111"/>
        <end position="130"/>
    </location>
</feature>
<keyword evidence="1" id="KW-0812">Transmembrane</keyword>
<dbReference type="PANTHER" id="PTHR35531">
    <property type="entry name" value="INNER MEMBRANE PROTEIN YBCI-RELATED"/>
    <property type="match status" value="1"/>
</dbReference>
<dbReference type="EMBL" id="BORW01000017">
    <property type="protein sequence ID" value="GIO68370.1"/>
    <property type="molecule type" value="Genomic_DNA"/>
</dbReference>
<dbReference type="RefSeq" id="WP_212950834.1">
    <property type="nucleotide sequence ID" value="NZ_BORW01000017.1"/>
</dbReference>
<accession>A0ABQ4LYM3</accession>
<keyword evidence="1" id="KW-0472">Membrane</keyword>
<evidence type="ECO:0000313" key="3">
    <source>
        <dbReference type="Proteomes" id="UP000680638"/>
    </source>
</evidence>
<sequence>MKGSTHMAIGVAIGAAAAAHYPFTLQHAALYIAVSALSALSPDLDGPSMLSSKIGQFSKWLREMLYWSGLLLIVMLIWLYFAKHLFVVEYSLAALSLFLLGLIIKDGLMRNILVSVIGCALAYIGLSHQMTWLLGFGLFVAVAPWLKHRGLTHTVWALGLWAYIGSGLEKQLQVEGIMLVATAGYLSHLVADSLTPSGVKWLYPIIKKSFKIPIA</sequence>
<feature type="transmembrane region" description="Helical" evidence="1">
    <location>
        <begin position="64"/>
        <end position="81"/>
    </location>
</feature>
<reference evidence="2 3" key="1">
    <citation type="submission" date="2021-03" db="EMBL/GenBank/DDBJ databases">
        <title>Antimicrobial resistance genes in bacteria isolated from Japanese honey, and their potential for conferring macrolide and lincosamide resistance in the American foulbrood pathogen Paenibacillus larvae.</title>
        <authorList>
            <person name="Okamoto M."/>
            <person name="Kumagai M."/>
            <person name="Kanamori H."/>
            <person name="Takamatsu D."/>
        </authorList>
    </citation>
    <scope>NUCLEOTIDE SEQUENCE [LARGE SCALE GENOMIC DNA]</scope>
    <source>
        <strain evidence="2 3">J21TS3</strain>
    </source>
</reference>
<evidence type="ECO:0000313" key="2">
    <source>
        <dbReference type="EMBL" id="GIO68370.1"/>
    </source>
</evidence>
<dbReference type="InterPro" id="IPR007404">
    <property type="entry name" value="YdjM-like"/>
</dbReference>
<keyword evidence="3" id="KW-1185">Reference proteome</keyword>
<dbReference type="PANTHER" id="PTHR35531:SF1">
    <property type="entry name" value="INNER MEMBRANE PROTEIN YBCI-RELATED"/>
    <property type="match status" value="1"/>
</dbReference>
<comment type="caution">
    <text evidence="2">The sequence shown here is derived from an EMBL/GenBank/DDBJ whole genome shotgun (WGS) entry which is preliminary data.</text>
</comment>
<name>A0ABQ4LYM3_9BACL</name>
<feature type="transmembrane region" description="Helical" evidence="1">
    <location>
        <begin position="87"/>
        <end position="104"/>
    </location>
</feature>
<gene>
    <name evidence="2" type="ORF">J21TS3_31910</name>
</gene>
<proteinExistence type="predicted"/>
<organism evidence="2 3">
    <name type="scientific">Paenibacillus cookii</name>
    <dbReference type="NCBI Taxonomy" id="157839"/>
    <lineage>
        <taxon>Bacteria</taxon>
        <taxon>Bacillati</taxon>
        <taxon>Bacillota</taxon>
        <taxon>Bacilli</taxon>
        <taxon>Bacillales</taxon>
        <taxon>Paenibacillaceae</taxon>
        <taxon>Paenibacillus</taxon>
    </lineage>
</organism>
<evidence type="ECO:0000256" key="1">
    <source>
        <dbReference type="SAM" id="Phobius"/>
    </source>
</evidence>